<dbReference type="InterPro" id="IPR011992">
    <property type="entry name" value="EF-hand-dom_pair"/>
</dbReference>
<dbReference type="PANTHER" id="PTHR34574:SF2">
    <property type="entry name" value="CALCIUM-BINDING EF-HAND FAMILY PROTEIN"/>
    <property type="match status" value="1"/>
</dbReference>
<proteinExistence type="predicted"/>
<feature type="domain" description="EF-hand" evidence="2">
    <location>
        <begin position="55"/>
        <end position="90"/>
    </location>
</feature>
<dbReference type="PROSITE" id="PS50222">
    <property type="entry name" value="EF_HAND_2"/>
    <property type="match status" value="2"/>
</dbReference>
<dbReference type="GO" id="GO:0005509">
    <property type="term" value="F:calcium ion binding"/>
    <property type="evidence" value="ECO:0007669"/>
    <property type="project" value="InterPro"/>
</dbReference>
<dbReference type="EMBL" id="HBII01015253">
    <property type="protein sequence ID" value="CAE0347567.1"/>
    <property type="molecule type" value="Transcribed_RNA"/>
</dbReference>
<dbReference type="SMART" id="SM00054">
    <property type="entry name" value="EFh"/>
    <property type="match status" value="2"/>
</dbReference>
<evidence type="ECO:0000313" key="3">
    <source>
        <dbReference type="EMBL" id="CAE0347567.1"/>
    </source>
</evidence>
<feature type="domain" description="EF-hand" evidence="2">
    <location>
        <begin position="14"/>
        <end position="49"/>
    </location>
</feature>
<dbReference type="InterPro" id="IPR002048">
    <property type="entry name" value="EF_hand_dom"/>
</dbReference>
<dbReference type="SUPFAM" id="SSF47473">
    <property type="entry name" value="EF-hand"/>
    <property type="match status" value="1"/>
</dbReference>
<gene>
    <name evidence="3" type="ORF">EHAR0213_LOCUS6478</name>
</gene>
<reference evidence="3" key="1">
    <citation type="submission" date="2021-01" db="EMBL/GenBank/DDBJ databases">
        <authorList>
            <person name="Corre E."/>
            <person name="Pelletier E."/>
            <person name="Niang G."/>
            <person name="Scheremetjew M."/>
            <person name="Finn R."/>
            <person name="Kale V."/>
            <person name="Holt S."/>
            <person name="Cochrane G."/>
            <person name="Meng A."/>
            <person name="Brown T."/>
            <person name="Cohen L."/>
        </authorList>
    </citation>
    <scope>NUCLEOTIDE SEQUENCE</scope>
    <source>
        <strain evidence="3">FSP1.4</strain>
    </source>
</reference>
<name>A0A7S3JA71_9SPIT</name>
<dbReference type="PROSITE" id="PS00018">
    <property type="entry name" value="EF_HAND_1"/>
    <property type="match status" value="2"/>
</dbReference>
<dbReference type="PANTHER" id="PTHR34574">
    <property type="entry name" value="CALCIUM-BINDING EF-HAND FAMILY PROTEIN-RELATED"/>
    <property type="match status" value="1"/>
</dbReference>
<dbReference type="Pfam" id="PF13499">
    <property type="entry name" value="EF-hand_7"/>
    <property type="match status" value="1"/>
</dbReference>
<evidence type="ECO:0000256" key="1">
    <source>
        <dbReference type="ARBA" id="ARBA00022837"/>
    </source>
</evidence>
<dbReference type="AlphaFoldDB" id="A0A7S3JA71"/>
<dbReference type="InterPro" id="IPR018247">
    <property type="entry name" value="EF_Hand_1_Ca_BS"/>
</dbReference>
<dbReference type="Gene3D" id="1.10.238.10">
    <property type="entry name" value="EF-hand"/>
    <property type="match status" value="1"/>
</dbReference>
<dbReference type="CDD" id="cd00051">
    <property type="entry name" value="EFh"/>
    <property type="match status" value="1"/>
</dbReference>
<protein>
    <recommendedName>
        <fullName evidence="2">EF-hand domain-containing protein</fullName>
    </recommendedName>
</protein>
<sequence length="105" mass="11355">MAEEINGFLDNDEGFNQECEKIFTQFDADGSGFLDKTEMKACLADLAKDIGIPEPSDQDVDEAMKDLDTNQDGKVSQDEFKVLVKLVFAAIVAGLAEAFAEAGAE</sequence>
<keyword evidence="1" id="KW-0106">Calcium</keyword>
<evidence type="ECO:0000259" key="2">
    <source>
        <dbReference type="PROSITE" id="PS50222"/>
    </source>
</evidence>
<accession>A0A7S3JA71</accession>
<organism evidence="3">
    <name type="scientific">Euplotes harpa</name>
    <dbReference type="NCBI Taxonomy" id="151035"/>
    <lineage>
        <taxon>Eukaryota</taxon>
        <taxon>Sar</taxon>
        <taxon>Alveolata</taxon>
        <taxon>Ciliophora</taxon>
        <taxon>Intramacronucleata</taxon>
        <taxon>Spirotrichea</taxon>
        <taxon>Hypotrichia</taxon>
        <taxon>Euplotida</taxon>
        <taxon>Euplotidae</taxon>
        <taxon>Euplotes</taxon>
    </lineage>
</organism>